<organism evidence="15 16">
    <name type="scientific">Pseudothermotoga thermarum DSM 5069</name>
    <dbReference type="NCBI Taxonomy" id="688269"/>
    <lineage>
        <taxon>Bacteria</taxon>
        <taxon>Thermotogati</taxon>
        <taxon>Thermotogota</taxon>
        <taxon>Thermotogae</taxon>
        <taxon>Thermotogales</taxon>
        <taxon>Thermotogaceae</taxon>
        <taxon>Pseudothermotoga</taxon>
    </lineage>
</organism>
<protein>
    <recommendedName>
        <fullName evidence="5 10">L-lactate dehydrogenase</fullName>
        <shortName evidence="10">L-LDH</shortName>
        <ecNumber evidence="4 10">1.1.1.27</ecNumber>
    </recommendedName>
</protein>
<evidence type="ECO:0000313" key="15">
    <source>
        <dbReference type="EMBL" id="AEH51568.1"/>
    </source>
</evidence>
<name>F7YTY6_9THEM</name>
<dbReference type="NCBIfam" id="NF004863">
    <property type="entry name" value="PRK06223.1"/>
    <property type="match status" value="1"/>
</dbReference>
<dbReference type="GO" id="GO:0005737">
    <property type="term" value="C:cytoplasm"/>
    <property type="evidence" value="ECO:0007669"/>
    <property type="project" value="UniProtKB-SubCell"/>
</dbReference>
<comment type="catalytic activity">
    <reaction evidence="9 10">
        <text>(S)-lactate + NAD(+) = pyruvate + NADH + H(+)</text>
        <dbReference type="Rhea" id="RHEA:23444"/>
        <dbReference type="ChEBI" id="CHEBI:15361"/>
        <dbReference type="ChEBI" id="CHEBI:15378"/>
        <dbReference type="ChEBI" id="CHEBI:16651"/>
        <dbReference type="ChEBI" id="CHEBI:57540"/>
        <dbReference type="ChEBI" id="CHEBI:57945"/>
        <dbReference type="EC" id="1.1.1.27"/>
    </reaction>
</comment>
<dbReference type="EC" id="1.1.1.27" evidence="4 10"/>
<dbReference type="InterPro" id="IPR015955">
    <property type="entry name" value="Lactate_DH/Glyco_Ohase_4_C"/>
</dbReference>
<keyword evidence="6 10" id="KW-0021">Allosteric enzyme</keyword>
<evidence type="ECO:0000256" key="2">
    <source>
        <dbReference type="ARBA" id="ARBA00006054"/>
    </source>
</evidence>
<feature type="domain" description="Lactate/malate dehydrogenase N-terminal" evidence="13">
    <location>
        <begin position="1"/>
        <end position="139"/>
    </location>
</feature>
<evidence type="ECO:0000256" key="4">
    <source>
        <dbReference type="ARBA" id="ARBA00012967"/>
    </source>
</evidence>
<gene>
    <name evidence="10" type="primary">ldh</name>
    <name evidence="15" type="ORF">Theth_1515</name>
</gene>
<dbReference type="eggNOG" id="COG0039">
    <property type="taxonomic scope" value="Bacteria"/>
</dbReference>
<feature type="binding site" evidence="10">
    <location>
        <begin position="117"/>
        <end position="120"/>
    </location>
    <ligand>
        <name>substrate</name>
    </ligand>
</feature>
<dbReference type="InterPro" id="IPR022383">
    <property type="entry name" value="Lactate/malate_DH_C"/>
</dbReference>
<dbReference type="OrthoDB" id="9802969at2"/>
<feature type="binding site" evidence="10">
    <location>
        <begin position="76"/>
        <end position="77"/>
    </location>
    <ligand>
        <name>NAD(+)</name>
        <dbReference type="ChEBI" id="CHEBI:57540"/>
    </ligand>
</feature>
<feature type="domain" description="Lactate/malate dehydrogenase C-terminal" evidence="14">
    <location>
        <begin position="142"/>
        <end position="301"/>
    </location>
</feature>
<feature type="binding site" evidence="12">
    <location>
        <position position="92"/>
    </location>
    <ligand>
        <name>NAD(+)</name>
        <dbReference type="ChEBI" id="CHEBI:57540"/>
    </ligand>
</feature>
<dbReference type="Gene3D" id="3.90.110.10">
    <property type="entry name" value="Lactate dehydrogenase/glycoside hydrolase, family 4, C-terminal"/>
    <property type="match status" value="1"/>
</dbReference>
<feature type="binding site" evidence="10">
    <location>
        <position position="79"/>
    </location>
    <ligand>
        <name>substrate</name>
    </ligand>
</feature>
<feature type="binding site" evidence="10">
    <location>
        <position position="226"/>
    </location>
    <ligand>
        <name>substrate</name>
    </ligand>
</feature>
<feature type="modified residue" description="Phosphotyrosine" evidence="10">
    <location>
        <position position="217"/>
    </location>
</feature>
<evidence type="ECO:0000256" key="12">
    <source>
        <dbReference type="PIRSR" id="PIRSR000102-3"/>
    </source>
</evidence>
<dbReference type="EMBL" id="CP002351">
    <property type="protein sequence ID" value="AEH51568.1"/>
    <property type="molecule type" value="Genomic_DNA"/>
</dbReference>
<comment type="similarity">
    <text evidence="2 10">Belongs to the LDH/MDH superfamily. LDH family.</text>
</comment>
<feature type="binding site" evidence="10">
    <location>
        <begin position="145"/>
        <end position="148"/>
    </location>
    <ligand>
        <name>substrate</name>
    </ligand>
</feature>
<feature type="active site" description="Proton acceptor" evidence="10 11">
    <location>
        <position position="172"/>
    </location>
</feature>
<keyword evidence="16" id="KW-1185">Reference proteome</keyword>
<dbReference type="HOGENOM" id="CLU_045401_1_1_0"/>
<evidence type="ECO:0000256" key="10">
    <source>
        <dbReference type="HAMAP-Rule" id="MF_00488"/>
    </source>
</evidence>
<dbReference type="SUPFAM" id="SSF51735">
    <property type="entry name" value="NAD(P)-binding Rossmann-fold domains"/>
    <property type="match status" value="1"/>
</dbReference>
<dbReference type="InterPro" id="IPR018177">
    <property type="entry name" value="L-lactate_DH_AS"/>
</dbReference>
<dbReference type="KEGG" id="tta:Theth_1515"/>
<dbReference type="GO" id="GO:0004459">
    <property type="term" value="F:L-lactate dehydrogenase (NAD+) activity"/>
    <property type="evidence" value="ECO:0007669"/>
    <property type="project" value="UniProtKB-UniRule"/>
</dbReference>
<dbReference type="Pfam" id="PF02866">
    <property type="entry name" value="Ldh_1_C"/>
    <property type="match status" value="1"/>
</dbReference>
<keyword evidence="7 10" id="KW-0560">Oxidoreductase</keyword>
<comment type="caution">
    <text evidence="10">Lacks conserved residue(s) required for the propagation of feature annotation.</text>
</comment>
<feature type="binding site" evidence="10">
    <location>
        <position position="150"/>
    </location>
    <ligand>
        <name>beta-D-fructose 1,6-bisphosphate</name>
        <dbReference type="ChEBI" id="CHEBI:32966"/>
        <note>allosteric activator</note>
    </ligand>
</feature>
<dbReference type="Gene3D" id="3.40.50.720">
    <property type="entry name" value="NAD(P)-binding Rossmann-like Domain"/>
    <property type="match status" value="1"/>
</dbReference>
<dbReference type="SUPFAM" id="SSF56327">
    <property type="entry name" value="LDH C-terminal domain-like"/>
    <property type="match status" value="1"/>
</dbReference>
<feature type="binding site" evidence="12">
    <location>
        <begin position="7"/>
        <end position="12"/>
    </location>
    <ligand>
        <name>NAD(+)</name>
        <dbReference type="ChEBI" id="CHEBI:57540"/>
    </ligand>
</feature>
<comment type="function">
    <text evidence="10">Catalyzes the conversion of lactate to pyruvate.</text>
</comment>
<dbReference type="PATRIC" id="fig|688269.3.peg.1564"/>
<evidence type="ECO:0000256" key="7">
    <source>
        <dbReference type="ARBA" id="ARBA00023002"/>
    </source>
</evidence>
<dbReference type="UniPathway" id="UPA00554">
    <property type="reaction ID" value="UER00611"/>
</dbReference>
<dbReference type="Proteomes" id="UP000006804">
    <property type="component" value="Chromosome"/>
</dbReference>
<reference evidence="15 16" key="1">
    <citation type="submission" date="2010-11" db="EMBL/GenBank/DDBJ databases">
        <title>The complete genome of Thermotoga thermarum DSM 5069.</title>
        <authorList>
            <consortium name="US DOE Joint Genome Institute (JGI-PGF)"/>
            <person name="Lucas S."/>
            <person name="Copeland A."/>
            <person name="Lapidus A."/>
            <person name="Bruce D."/>
            <person name="Goodwin L."/>
            <person name="Pitluck S."/>
            <person name="Kyrpides N."/>
            <person name="Mavromatis K."/>
            <person name="Ivanova N."/>
            <person name="Zeytun A."/>
            <person name="Brettin T."/>
            <person name="Detter J.C."/>
            <person name="Tapia R."/>
            <person name="Han C."/>
            <person name="Land M."/>
            <person name="Hauser L."/>
            <person name="Markowitz V."/>
            <person name="Cheng J.-F."/>
            <person name="Hugenholtz P."/>
            <person name="Woyke T."/>
            <person name="Wu D."/>
            <person name="Spring S."/>
            <person name="Schroeder M."/>
            <person name="Brambilla E."/>
            <person name="Klenk H.-P."/>
            <person name="Eisen J.A."/>
        </authorList>
    </citation>
    <scope>NUCLEOTIDE SEQUENCE [LARGE SCALE GENOMIC DNA]</scope>
    <source>
        <strain evidence="15 16">DSM 5069</strain>
    </source>
</reference>
<evidence type="ECO:0000313" key="16">
    <source>
        <dbReference type="Proteomes" id="UP000006804"/>
    </source>
</evidence>
<dbReference type="PANTHER" id="PTHR43128:SF16">
    <property type="entry name" value="L-LACTATE DEHYDROGENASE"/>
    <property type="match status" value="1"/>
</dbReference>
<dbReference type="InterPro" id="IPR036291">
    <property type="entry name" value="NAD(P)-bd_dom_sf"/>
</dbReference>
<keyword evidence="8 10" id="KW-0520">NAD</keyword>
<comment type="subcellular location">
    <subcellularLocation>
        <location evidence="10">Cytoplasm</location>
    </subcellularLocation>
</comment>
<feature type="binding site" evidence="10 12">
    <location>
        <position position="32"/>
    </location>
    <ligand>
        <name>NAD(+)</name>
        <dbReference type="ChEBI" id="CHEBI:57540"/>
    </ligand>
</feature>
<dbReference type="PROSITE" id="PS00064">
    <property type="entry name" value="L_LDH"/>
    <property type="match status" value="1"/>
</dbReference>
<dbReference type="CDD" id="cd05292">
    <property type="entry name" value="LDH_2"/>
    <property type="match status" value="1"/>
</dbReference>
<dbReference type="AlphaFoldDB" id="F7YTY6"/>
<feature type="binding site" evidence="10">
    <location>
        <position position="165"/>
    </location>
    <ligand>
        <name>beta-D-fructose 1,6-bisphosphate</name>
        <dbReference type="ChEBI" id="CHEBI:32966"/>
        <note>allosteric activator</note>
    </ligand>
</feature>
<evidence type="ECO:0000259" key="14">
    <source>
        <dbReference type="Pfam" id="PF02866"/>
    </source>
</evidence>
<dbReference type="STRING" id="688269.Theth_1515"/>
<dbReference type="Pfam" id="PF00056">
    <property type="entry name" value="Ldh_1_N"/>
    <property type="match status" value="1"/>
</dbReference>
<proteinExistence type="inferred from homology"/>
<evidence type="ECO:0000256" key="5">
    <source>
        <dbReference type="ARBA" id="ARBA00016495"/>
    </source>
</evidence>
<evidence type="ECO:0000256" key="11">
    <source>
        <dbReference type="PIRSR" id="PIRSR000102-1"/>
    </source>
</evidence>
<dbReference type="RefSeq" id="WP_013932780.1">
    <property type="nucleotide sequence ID" value="NC_015707.1"/>
</dbReference>
<evidence type="ECO:0000259" key="13">
    <source>
        <dbReference type="Pfam" id="PF00056"/>
    </source>
</evidence>
<keyword evidence="10" id="KW-0597">Phosphoprotein</keyword>
<feature type="binding site" evidence="10">
    <location>
        <position position="11"/>
    </location>
    <ligand>
        <name>NAD(+)</name>
        <dbReference type="ChEBI" id="CHEBI:57540"/>
    </ligand>
</feature>
<dbReference type="InterPro" id="IPR001236">
    <property type="entry name" value="Lactate/malate_DH_N"/>
</dbReference>
<feature type="binding site" evidence="10">
    <location>
        <position position="85"/>
    </location>
    <ligand>
        <name>substrate</name>
    </ligand>
</feature>
<dbReference type="GO" id="GO:0006096">
    <property type="term" value="P:glycolytic process"/>
    <property type="evidence" value="ECO:0007669"/>
    <property type="project" value="UniProtKB-UniRule"/>
</dbReference>
<comment type="pathway">
    <text evidence="1 10">Fermentation; pyruvate fermentation to lactate; (S)-lactate from pyruvate: step 1/1.</text>
</comment>
<dbReference type="PANTHER" id="PTHR43128">
    <property type="entry name" value="L-2-HYDROXYCARBOXYLATE DEHYDROGENASE (NAD(P)(+))"/>
    <property type="match status" value="1"/>
</dbReference>
<feature type="binding site" evidence="10">
    <location>
        <position position="140"/>
    </location>
    <ligand>
        <name>NAD(+)</name>
        <dbReference type="ChEBI" id="CHEBI:57540"/>
    </ligand>
</feature>
<keyword evidence="10" id="KW-0963">Cytoplasm</keyword>
<dbReference type="InterPro" id="IPR011304">
    <property type="entry name" value="L-lactate_DH"/>
</dbReference>
<dbReference type="PRINTS" id="PR00086">
    <property type="entry name" value="LLDHDRGNASE"/>
</dbReference>
<accession>F7YTY6</accession>
<sequence>MKLSIYGAGRVGATTAFAILEKRLFDEIVLVDINKSLAEGEAMDLLHSTPFLKRTIIRSGNAEDITGSDVIIITAGASQKEGETRLQLLDRNVGIIQKIADEIKQYSPQSIVINVTNPVDVLTYVLWKRLETDSAKVLGTGTILDTARLRSLIGINCQVSPVSVHAYVIGEHGDSEVVAWSAATIGGVKIKEFCNCCDRKNCLGLEKIEEEVRNAAYEIIKRKGATNYAIAQATANFVESILKDEQRVWTPSVLYEDIYIGYPAIVGRQGVQRIIPLQLSREEEQKFIHSCEIIRNTLRQLKA</sequence>
<dbReference type="HAMAP" id="MF_00488">
    <property type="entry name" value="Lactate_dehydrog"/>
    <property type="match status" value="1"/>
</dbReference>
<feature type="binding site" evidence="10 12">
    <location>
        <begin position="115"/>
        <end position="117"/>
    </location>
    <ligand>
        <name>NAD(+)</name>
        <dbReference type="ChEBI" id="CHEBI:57540"/>
    </ligand>
</feature>
<dbReference type="NCBIfam" id="TIGR01771">
    <property type="entry name" value="L-LDH-NAD"/>
    <property type="match status" value="1"/>
</dbReference>
<dbReference type="GO" id="GO:0006089">
    <property type="term" value="P:lactate metabolic process"/>
    <property type="evidence" value="ECO:0007669"/>
    <property type="project" value="TreeGrafter"/>
</dbReference>
<evidence type="ECO:0000256" key="9">
    <source>
        <dbReference type="ARBA" id="ARBA00049258"/>
    </source>
</evidence>
<dbReference type="InterPro" id="IPR001557">
    <property type="entry name" value="L-lactate/malate_DH"/>
</dbReference>
<evidence type="ECO:0000256" key="8">
    <source>
        <dbReference type="ARBA" id="ARBA00023027"/>
    </source>
</evidence>
<comment type="activity regulation">
    <text evidence="10">Allosterically activated by fructose 1,6-bisphosphate (FBP).</text>
</comment>
<comment type="subunit">
    <text evidence="3 10">Homotetramer.</text>
</comment>
<evidence type="ECO:0000256" key="6">
    <source>
        <dbReference type="ARBA" id="ARBA00022533"/>
    </source>
</evidence>
<evidence type="ECO:0000256" key="3">
    <source>
        <dbReference type="ARBA" id="ARBA00011881"/>
    </source>
</evidence>
<evidence type="ECO:0000256" key="1">
    <source>
        <dbReference type="ARBA" id="ARBA00004843"/>
    </source>
</evidence>
<dbReference type="PIRSF" id="PIRSF000102">
    <property type="entry name" value="Lac_mal_DH"/>
    <property type="match status" value="1"/>
</dbReference>